<dbReference type="Proteomes" id="UP000304148">
    <property type="component" value="Chromosome"/>
</dbReference>
<gene>
    <name evidence="1" type="ORF">PBLR_13143</name>
</gene>
<proteinExistence type="predicted"/>
<reference evidence="2" key="1">
    <citation type="submission" date="2018-08" db="EMBL/GenBank/DDBJ databases">
        <authorList>
            <person name="Chevrot R."/>
        </authorList>
    </citation>
    <scope>NUCLEOTIDE SEQUENCE [LARGE SCALE GENOMIC DNA]</scope>
</reference>
<organism evidence="1 2">
    <name type="scientific">Paenibacillus alvei</name>
    <name type="common">Bacillus alvei</name>
    <dbReference type="NCBI Taxonomy" id="44250"/>
    <lineage>
        <taxon>Bacteria</taxon>
        <taxon>Bacillati</taxon>
        <taxon>Bacillota</taxon>
        <taxon>Bacilli</taxon>
        <taxon>Bacillales</taxon>
        <taxon>Paenibacillaceae</taxon>
        <taxon>Paenibacillus</taxon>
    </lineage>
</organism>
<dbReference type="RefSeq" id="WP_138186566.1">
    <property type="nucleotide sequence ID" value="NZ_LS992241.1"/>
</dbReference>
<evidence type="ECO:0000313" key="1">
    <source>
        <dbReference type="EMBL" id="SYX84721.1"/>
    </source>
</evidence>
<sequence length="225" mass="25923">MIGWAIAGGIVVVLLALIVFSSIECKIIIHKSGKHERIVLLIRACYGLLRWKYEWRSIRFINLETGVHLHVKSKDNVGTGHASREEAQVDKKLIEKYKHNVRRLLRHTRCIILWLKETLQRVQCSMFTWDTEIGLLNPATACLLTGASWSVKSMLVGALSHHIRFRRHPQMEVNPQFHTPFFSTRIVCITKIRIVHAITAVIKLIIRIVRAEGGIRTWRNILSRA</sequence>
<dbReference type="EMBL" id="LS992241">
    <property type="protein sequence ID" value="SYX84721.1"/>
    <property type="molecule type" value="Genomic_DNA"/>
</dbReference>
<evidence type="ECO:0000313" key="2">
    <source>
        <dbReference type="Proteomes" id="UP000304148"/>
    </source>
</evidence>
<dbReference type="AlphaFoldDB" id="A0A383RDE2"/>
<dbReference type="Pfam" id="PF11167">
    <property type="entry name" value="DUF2953"/>
    <property type="match status" value="1"/>
</dbReference>
<dbReference type="InterPro" id="IPR021338">
    <property type="entry name" value="DUF2953"/>
</dbReference>
<accession>A0A383RDE2</accession>
<name>A0A383RDE2_PAEAL</name>
<evidence type="ECO:0008006" key="3">
    <source>
        <dbReference type="Google" id="ProtNLM"/>
    </source>
</evidence>
<protein>
    <recommendedName>
        <fullName evidence="3">DUF2953 domain-containing protein</fullName>
    </recommendedName>
</protein>